<dbReference type="PANTHER" id="PTHR38011">
    <property type="entry name" value="DIHYDROFOLATE REDUCTASE FAMILY PROTEIN (AFU_ORTHOLOGUE AFUA_8G06820)"/>
    <property type="match status" value="1"/>
</dbReference>
<dbReference type="Gene3D" id="3.40.430.10">
    <property type="entry name" value="Dihydrofolate Reductase, subunit A"/>
    <property type="match status" value="1"/>
</dbReference>
<dbReference type="EMBL" id="BAAAOS010000062">
    <property type="protein sequence ID" value="GAA1611746.1"/>
    <property type="molecule type" value="Genomic_DNA"/>
</dbReference>
<sequence>MRKIVASLFISLDGVVEAPDTWHFPYFNDEMGAVIGAQVADSDTMLLGRNTWQEFAGFWPQQGADVEMATQMNEVAKLVVSTTLDSVDGWQNSTLLKGDPIEELTAIKSTPGKNLNVVGSVTLVRSLLRAKVLDELHLLVHPIAVGHGVRLFDEGETQPLALVSATTFETGVLHTVYRPA</sequence>
<feature type="domain" description="Bacterial bifunctional deaminase-reductase C-terminal" evidence="1">
    <location>
        <begin position="2"/>
        <end position="173"/>
    </location>
</feature>
<dbReference type="InterPro" id="IPR050765">
    <property type="entry name" value="Riboflavin_Biosynth_HTPR"/>
</dbReference>
<dbReference type="PANTHER" id="PTHR38011:SF2">
    <property type="entry name" value="BIFUNCTIONAL DEAMINASE-REDUCTASE DOMAIN PROTEIN"/>
    <property type="match status" value="1"/>
</dbReference>
<accession>A0ABN2EM91</accession>
<organism evidence="2 3">
    <name type="scientific">Kribbella sancticallisti</name>
    <dbReference type="NCBI Taxonomy" id="460087"/>
    <lineage>
        <taxon>Bacteria</taxon>
        <taxon>Bacillati</taxon>
        <taxon>Actinomycetota</taxon>
        <taxon>Actinomycetes</taxon>
        <taxon>Propionibacteriales</taxon>
        <taxon>Kribbellaceae</taxon>
        <taxon>Kribbella</taxon>
    </lineage>
</organism>
<comment type="caution">
    <text evidence="2">The sequence shown here is derived from an EMBL/GenBank/DDBJ whole genome shotgun (WGS) entry which is preliminary data.</text>
</comment>
<evidence type="ECO:0000313" key="3">
    <source>
        <dbReference type="Proteomes" id="UP001500393"/>
    </source>
</evidence>
<protein>
    <submittedName>
        <fullName evidence="2">Dihydrofolate reductase family protein</fullName>
    </submittedName>
</protein>
<proteinExistence type="predicted"/>
<keyword evidence="3" id="KW-1185">Reference proteome</keyword>
<evidence type="ECO:0000259" key="1">
    <source>
        <dbReference type="Pfam" id="PF01872"/>
    </source>
</evidence>
<evidence type="ECO:0000313" key="2">
    <source>
        <dbReference type="EMBL" id="GAA1611746.1"/>
    </source>
</evidence>
<dbReference type="Pfam" id="PF01872">
    <property type="entry name" value="RibD_C"/>
    <property type="match status" value="1"/>
</dbReference>
<gene>
    <name evidence="2" type="ORF">GCM10009789_77630</name>
</gene>
<dbReference type="Proteomes" id="UP001500393">
    <property type="component" value="Unassembled WGS sequence"/>
</dbReference>
<dbReference type="RefSeq" id="WP_344221743.1">
    <property type="nucleotide sequence ID" value="NZ_BAAAOS010000062.1"/>
</dbReference>
<dbReference type="InterPro" id="IPR002734">
    <property type="entry name" value="RibDG_C"/>
</dbReference>
<dbReference type="InterPro" id="IPR024072">
    <property type="entry name" value="DHFR-like_dom_sf"/>
</dbReference>
<reference evidence="2 3" key="1">
    <citation type="journal article" date="2019" name="Int. J. Syst. Evol. Microbiol.">
        <title>The Global Catalogue of Microorganisms (GCM) 10K type strain sequencing project: providing services to taxonomists for standard genome sequencing and annotation.</title>
        <authorList>
            <consortium name="The Broad Institute Genomics Platform"/>
            <consortium name="The Broad Institute Genome Sequencing Center for Infectious Disease"/>
            <person name="Wu L."/>
            <person name="Ma J."/>
        </authorList>
    </citation>
    <scope>NUCLEOTIDE SEQUENCE [LARGE SCALE GENOMIC DNA]</scope>
    <source>
        <strain evidence="2 3">JCM 14969</strain>
    </source>
</reference>
<name>A0ABN2EM91_9ACTN</name>
<dbReference type="SUPFAM" id="SSF53597">
    <property type="entry name" value="Dihydrofolate reductase-like"/>
    <property type="match status" value="1"/>
</dbReference>